<name>A0A1N6KHC0_9BACT</name>
<evidence type="ECO:0000313" key="2">
    <source>
        <dbReference type="Proteomes" id="UP000185003"/>
    </source>
</evidence>
<gene>
    <name evidence="1" type="ORF">SAMN04488055_5839</name>
</gene>
<accession>A0A1N6KHC0</accession>
<organism evidence="1 2">
    <name type="scientific">Chitinophaga niabensis</name>
    <dbReference type="NCBI Taxonomy" id="536979"/>
    <lineage>
        <taxon>Bacteria</taxon>
        <taxon>Pseudomonadati</taxon>
        <taxon>Bacteroidota</taxon>
        <taxon>Chitinophagia</taxon>
        <taxon>Chitinophagales</taxon>
        <taxon>Chitinophagaceae</taxon>
        <taxon>Chitinophaga</taxon>
    </lineage>
</organism>
<dbReference type="InterPro" id="IPR017853">
    <property type="entry name" value="GH"/>
</dbReference>
<sequence>MRTGLFFALLLLMAFRLPERVELTTDYIRLRLDGSGNMISLTDKATARELIPQGQPAPLLSLYKDSVYTYPVSLSYNTSKKQITLKYKNGAAAIVAVESKGKYIRFELLSLAPRKGVQAVVWGPYPTTISKLIGETVGVVRDETFAVGVQALKINTTEGIPDDGDQAGGGSFIDPLPGQKVPDALKDKIGQPVGADVNTDGDMPEYVRLYRGSLAVKKPYGSDLRLFSRDRRIPRTIGSGATLQQVQPVNADLAGSAIALFGCPANAALDVIEQIETGEGLPHPMLDGVWIKRSPRMSEAYLMYEGKSIENALQYAKEGNFRLVHIGDIFKSWGHFRLETGRFPNGAQDVKQYTAKAKEAGISVGVHTLTTFTGTNDPYVSPVPSDSLMKSGSSILAKDLGENDEVVYVKDPSWFRNMGITRTIKIGHELIGYKGVSDNALTGCIRGQFKTTKSSHKAGTVVDKLVNSGYSGFLPDINLQDVYARRLAQVCNETGVDLMDFDGFEALGYTGHGTYAENRFVDLWYRNLDRYRMTCGASTSHYYWHIYSFMNWGEPWYSALRKSQVNYRIENQRYFERNLMPGMLGWFKMEPTYRPEEIEWIQARSAAFNAGYLLRVDENIEKNGYKAALFEAVREWQKARNTKAFTTEQITKFKDPTNEFHLEKKGEGSWNLYPVKLITELAHKYKMMQTGEPVTSKFKVNNPYAAQPVKFYIIAEAVEGNKTETVTGIRIIINGLPPIEIDGPVKAGDKFICDGQSIYQCDGFWNNRKEIKVGSLPQWQAGENEITVKSEFSGEQGPTLKFDIKFSGAAEKVGKLF</sequence>
<proteinExistence type="predicted"/>
<protein>
    <submittedName>
        <fullName evidence="1">Uncharacterized protein</fullName>
    </submittedName>
</protein>
<dbReference type="EMBL" id="FSRA01000002">
    <property type="protein sequence ID" value="SIO55954.1"/>
    <property type="molecule type" value="Genomic_DNA"/>
</dbReference>
<dbReference type="SUPFAM" id="SSF51445">
    <property type="entry name" value="(Trans)glycosidases"/>
    <property type="match status" value="1"/>
</dbReference>
<dbReference type="STRING" id="536979.SAMN04488055_5839"/>
<dbReference type="OrthoDB" id="2484068at2"/>
<dbReference type="AlphaFoldDB" id="A0A1N6KHC0"/>
<evidence type="ECO:0000313" key="1">
    <source>
        <dbReference type="EMBL" id="SIO55954.1"/>
    </source>
</evidence>
<reference evidence="1 2" key="1">
    <citation type="submission" date="2016-11" db="EMBL/GenBank/DDBJ databases">
        <authorList>
            <person name="Jaros S."/>
            <person name="Januszkiewicz K."/>
            <person name="Wedrychowicz H."/>
        </authorList>
    </citation>
    <scope>NUCLEOTIDE SEQUENCE [LARGE SCALE GENOMIC DNA]</scope>
    <source>
        <strain evidence="1 2">DSM 24787</strain>
    </source>
</reference>
<dbReference type="RefSeq" id="WP_143197628.1">
    <property type="nucleotide sequence ID" value="NZ_FSRA01000002.1"/>
</dbReference>
<keyword evidence="2" id="KW-1185">Reference proteome</keyword>
<dbReference type="Proteomes" id="UP000185003">
    <property type="component" value="Unassembled WGS sequence"/>
</dbReference>